<evidence type="ECO:0000256" key="7">
    <source>
        <dbReference type="ARBA" id="ARBA00022777"/>
    </source>
</evidence>
<dbReference type="PANTHER" id="PTHR43071">
    <property type="entry name" value="2-AMINO-4-HYDROXY-6-HYDROXYMETHYLDIHYDROPTERIDINE PYROPHOSPHOKINASE"/>
    <property type="match status" value="1"/>
</dbReference>
<evidence type="ECO:0000313" key="14">
    <source>
        <dbReference type="EMBL" id="SKB87813.1"/>
    </source>
</evidence>
<dbReference type="EC" id="2.7.6.3" evidence="3"/>
<dbReference type="PANTHER" id="PTHR43071:SF1">
    <property type="entry name" value="2-AMINO-4-HYDROXY-6-HYDROXYMETHYLDIHYDROPTERIDINE PYROPHOSPHOKINASE"/>
    <property type="match status" value="1"/>
</dbReference>
<feature type="domain" description="7,8-dihydro-6-hydroxymethylpterin-pyrophosphokinase" evidence="13">
    <location>
        <begin position="6"/>
        <end position="124"/>
    </location>
</feature>
<evidence type="ECO:0000256" key="12">
    <source>
        <dbReference type="ARBA" id="ARBA00033413"/>
    </source>
</evidence>
<keyword evidence="5" id="KW-0808">Transferase</keyword>
<evidence type="ECO:0000256" key="9">
    <source>
        <dbReference type="ARBA" id="ARBA00022909"/>
    </source>
</evidence>
<keyword evidence="8" id="KW-0067">ATP-binding</keyword>
<evidence type="ECO:0000256" key="2">
    <source>
        <dbReference type="ARBA" id="ARBA00005810"/>
    </source>
</evidence>
<dbReference type="SUPFAM" id="SSF55083">
    <property type="entry name" value="6-hydroxymethyl-7,8-dihydropterin pyrophosphokinase, HPPK"/>
    <property type="match status" value="1"/>
</dbReference>
<dbReference type="InterPro" id="IPR000550">
    <property type="entry name" value="Hppk"/>
</dbReference>
<comment type="pathway">
    <text evidence="1">Cofactor biosynthesis; tetrahydrofolate biosynthesis; 2-amino-4-hydroxy-6-hydroxymethyl-7,8-dihydropteridine diphosphate from 7,8-dihydroneopterin triphosphate: step 4/4.</text>
</comment>
<dbReference type="GO" id="GO:0003848">
    <property type="term" value="F:2-amino-4-hydroxy-6-hydroxymethyldihydropteridine diphosphokinase activity"/>
    <property type="evidence" value="ECO:0007669"/>
    <property type="project" value="UniProtKB-EC"/>
</dbReference>
<dbReference type="GO" id="GO:0046656">
    <property type="term" value="P:folic acid biosynthetic process"/>
    <property type="evidence" value="ECO:0007669"/>
    <property type="project" value="UniProtKB-KW"/>
</dbReference>
<comment type="similarity">
    <text evidence="2">Belongs to the HPPK family.</text>
</comment>
<reference evidence="15" key="1">
    <citation type="submission" date="2017-02" db="EMBL/GenBank/DDBJ databases">
        <authorList>
            <person name="Varghese N."/>
            <person name="Submissions S."/>
        </authorList>
    </citation>
    <scope>NUCLEOTIDE SEQUENCE [LARGE SCALE GENOMIC DNA]</scope>
    <source>
        <strain evidence="15">DSM 24967</strain>
    </source>
</reference>
<dbReference type="GO" id="GO:0046654">
    <property type="term" value="P:tetrahydrofolate biosynthetic process"/>
    <property type="evidence" value="ECO:0007669"/>
    <property type="project" value="UniProtKB-UniPathway"/>
</dbReference>
<keyword evidence="7 14" id="KW-0418">Kinase</keyword>
<dbReference type="RefSeq" id="WP_079684531.1">
    <property type="nucleotide sequence ID" value="NZ_FUYQ01000031.1"/>
</dbReference>
<evidence type="ECO:0000259" key="13">
    <source>
        <dbReference type="Pfam" id="PF01288"/>
    </source>
</evidence>
<evidence type="ECO:0000256" key="3">
    <source>
        <dbReference type="ARBA" id="ARBA00013253"/>
    </source>
</evidence>
<accession>A0A1T5EV36</accession>
<dbReference type="Proteomes" id="UP000190852">
    <property type="component" value="Unassembled WGS sequence"/>
</dbReference>
<keyword evidence="9" id="KW-0289">Folate biosynthesis</keyword>
<dbReference type="Gene3D" id="3.30.70.560">
    <property type="entry name" value="7,8-Dihydro-6-hydroxymethylpterin-pyrophosphokinase HPPK"/>
    <property type="match status" value="1"/>
</dbReference>
<dbReference type="InterPro" id="IPR035907">
    <property type="entry name" value="Hppk_sf"/>
</dbReference>
<evidence type="ECO:0000256" key="4">
    <source>
        <dbReference type="ARBA" id="ARBA00016218"/>
    </source>
</evidence>
<dbReference type="EMBL" id="FUYQ01000031">
    <property type="protein sequence ID" value="SKB87813.1"/>
    <property type="molecule type" value="Genomic_DNA"/>
</dbReference>
<dbReference type="UniPathway" id="UPA00077">
    <property type="reaction ID" value="UER00155"/>
</dbReference>
<evidence type="ECO:0000256" key="5">
    <source>
        <dbReference type="ARBA" id="ARBA00022679"/>
    </source>
</evidence>
<proteinExistence type="inferred from homology"/>
<evidence type="ECO:0000256" key="10">
    <source>
        <dbReference type="ARBA" id="ARBA00029409"/>
    </source>
</evidence>
<dbReference type="GO" id="GO:0016301">
    <property type="term" value="F:kinase activity"/>
    <property type="evidence" value="ECO:0007669"/>
    <property type="project" value="UniProtKB-KW"/>
</dbReference>
<sequence length="127" mass="14409">MLYRVILSLGSNYNEQQNMAFAVEQLKKLFLSIRFSESYYTEPVGSSYSIGNYLNQVAIAYTDCSADELKPLLKEIEKAAGRSPQLKAEGKIPLDVDLVKWSDWVIKPADLQQDYVLRGLSDLQEEP</sequence>
<dbReference type="AlphaFoldDB" id="A0A1T5EV36"/>
<evidence type="ECO:0000256" key="6">
    <source>
        <dbReference type="ARBA" id="ARBA00022741"/>
    </source>
</evidence>
<keyword evidence="6" id="KW-0547">Nucleotide-binding</keyword>
<protein>
    <recommendedName>
        <fullName evidence="4">2-amino-4-hydroxy-6-hydroxymethyldihydropteridine pyrophosphokinase</fullName>
        <ecNumber evidence="3">2.7.6.3</ecNumber>
    </recommendedName>
    <alternativeName>
        <fullName evidence="11">6-hydroxymethyl-7,8-dihydropterin pyrophosphokinase</fullName>
    </alternativeName>
    <alternativeName>
        <fullName evidence="12">7,8-dihydro-6-hydroxymethylpterin-pyrophosphokinase</fullName>
    </alternativeName>
</protein>
<comment type="function">
    <text evidence="10">Catalyzes the transfer of pyrophosphate from adenosine triphosphate (ATP) to 6-hydroxymethyl-7,8-dihydropterin, an enzymatic step in folate biosynthesis pathway.</text>
</comment>
<organism evidence="14 15">
    <name type="scientific">Parabacteroides chartae</name>
    <dbReference type="NCBI Taxonomy" id="1037355"/>
    <lineage>
        <taxon>Bacteria</taxon>
        <taxon>Pseudomonadati</taxon>
        <taxon>Bacteroidota</taxon>
        <taxon>Bacteroidia</taxon>
        <taxon>Bacteroidales</taxon>
        <taxon>Tannerellaceae</taxon>
        <taxon>Parabacteroides</taxon>
    </lineage>
</organism>
<evidence type="ECO:0000256" key="8">
    <source>
        <dbReference type="ARBA" id="ARBA00022840"/>
    </source>
</evidence>
<dbReference type="Pfam" id="PF01288">
    <property type="entry name" value="HPPK"/>
    <property type="match status" value="1"/>
</dbReference>
<evidence type="ECO:0000256" key="11">
    <source>
        <dbReference type="ARBA" id="ARBA00029766"/>
    </source>
</evidence>
<keyword evidence="15" id="KW-1185">Reference proteome</keyword>
<evidence type="ECO:0000313" key="15">
    <source>
        <dbReference type="Proteomes" id="UP000190852"/>
    </source>
</evidence>
<dbReference type="GO" id="GO:0005524">
    <property type="term" value="F:ATP binding"/>
    <property type="evidence" value="ECO:0007669"/>
    <property type="project" value="UniProtKB-KW"/>
</dbReference>
<evidence type="ECO:0000256" key="1">
    <source>
        <dbReference type="ARBA" id="ARBA00005051"/>
    </source>
</evidence>
<gene>
    <name evidence="14" type="ORF">SAMN05660349_03157</name>
</gene>
<name>A0A1T5EV36_9BACT</name>